<dbReference type="Gene3D" id="3.40.50.300">
    <property type="entry name" value="P-loop containing nucleotide triphosphate hydrolases"/>
    <property type="match status" value="1"/>
</dbReference>
<sequence length="319" mass="35609">MLIVKNLKPPVIPSLLPVLRGKEGMKGNTIDSIDINDTIIALVGPTGTGRSTFIDIASGREPKGVGHGIDPKTTKVQATRVLNPRTNLPVVLIDTPGFNEPRTTDLNVLSMIGSWLEKASKHKIPLSGIIYLQKINENRMTGSPLGNLSRFQELCGDGAAGHVILTTTMWDIVTEGVGENREIELKTKYWNEMLKLGSTTERFDNTPDSAWRIIDGLEKKGVSLLLKDEIANLEKLLSKTETGKLLYDKLKTQVSEQEETIRNLREEAQAGNKSPRFDDLTRKYNKQREGLQTTFEEIEILVKIPISTRIKNFLRPKKV</sequence>
<proteinExistence type="predicted"/>
<dbReference type="InterPro" id="IPR027417">
    <property type="entry name" value="P-loop_NTPase"/>
</dbReference>
<dbReference type="InterPro" id="IPR006073">
    <property type="entry name" value="GTP-bd"/>
</dbReference>
<evidence type="ECO:0000256" key="1">
    <source>
        <dbReference type="SAM" id="Coils"/>
    </source>
</evidence>
<dbReference type="Pfam" id="PF01926">
    <property type="entry name" value="MMR_HSR1"/>
    <property type="match status" value="1"/>
</dbReference>
<evidence type="ECO:0000313" key="4">
    <source>
        <dbReference type="Proteomes" id="UP000807353"/>
    </source>
</evidence>
<feature type="domain" description="G" evidence="2">
    <location>
        <begin position="40"/>
        <end position="100"/>
    </location>
</feature>
<dbReference type="SUPFAM" id="SSF52540">
    <property type="entry name" value="P-loop containing nucleoside triphosphate hydrolases"/>
    <property type="match status" value="1"/>
</dbReference>
<reference evidence="3" key="1">
    <citation type="submission" date="2020-11" db="EMBL/GenBank/DDBJ databases">
        <authorList>
            <consortium name="DOE Joint Genome Institute"/>
            <person name="Ahrendt S."/>
            <person name="Riley R."/>
            <person name="Andreopoulos W."/>
            <person name="Labutti K."/>
            <person name="Pangilinan J."/>
            <person name="Ruiz-Duenas F.J."/>
            <person name="Barrasa J.M."/>
            <person name="Sanchez-Garcia M."/>
            <person name="Camarero S."/>
            <person name="Miyauchi S."/>
            <person name="Serrano A."/>
            <person name="Linde D."/>
            <person name="Babiker R."/>
            <person name="Drula E."/>
            <person name="Ayuso-Fernandez I."/>
            <person name="Pacheco R."/>
            <person name="Padilla G."/>
            <person name="Ferreira P."/>
            <person name="Barriuso J."/>
            <person name="Kellner H."/>
            <person name="Castanera R."/>
            <person name="Alfaro M."/>
            <person name="Ramirez L."/>
            <person name="Pisabarro A.G."/>
            <person name="Kuo A."/>
            <person name="Tritt A."/>
            <person name="Lipzen A."/>
            <person name="He G."/>
            <person name="Yan M."/>
            <person name="Ng V."/>
            <person name="Cullen D."/>
            <person name="Martin F."/>
            <person name="Rosso M.-N."/>
            <person name="Henrissat B."/>
            <person name="Hibbett D."/>
            <person name="Martinez A.T."/>
            <person name="Grigoriev I.V."/>
        </authorList>
    </citation>
    <scope>NUCLEOTIDE SEQUENCE</scope>
    <source>
        <strain evidence="3">CBS 247.69</strain>
    </source>
</reference>
<keyword evidence="1" id="KW-0175">Coiled coil</keyword>
<evidence type="ECO:0000259" key="2">
    <source>
        <dbReference type="Pfam" id="PF01926"/>
    </source>
</evidence>
<dbReference type="OrthoDB" id="8954335at2759"/>
<accession>A0A9P6CI94</accession>
<dbReference type="AlphaFoldDB" id="A0A9P6CI94"/>
<feature type="coiled-coil region" evidence="1">
    <location>
        <begin position="247"/>
        <end position="274"/>
    </location>
</feature>
<comment type="caution">
    <text evidence="3">The sequence shown here is derived from an EMBL/GenBank/DDBJ whole genome shotgun (WGS) entry which is preliminary data.</text>
</comment>
<organism evidence="3 4">
    <name type="scientific">Collybia nuda</name>
    <dbReference type="NCBI Taxonomy" id="64659"/>
    <lineage>
        <taxon>Eukaryota</taxon>
        <taxon>Fungi</taxon>
        <taxon>Dikarya</taxon>
        <taxon>Basidiomycota</taxon>
        <taxon>Agaricomycotina</taxon>
        <taxon>Agaricomycetes</taxon>
        <taxon>Agaricomycetidae</taxon>
        <taxon>Agaricales</taxon>
        <taxon>Tricholomatineae</taxon>
        <taxon>Clitocybaceae</taxon>
        <taxon>Collybia</taxon>
    </lineage>
</organism>
<protein>
    <recommendedName>
        <fullName evidence="2">G domain-containing protein</fullName>
    </recommendedName>
</protein>
<name>A0A9P6CI94_9AGAR</name>
<gene>
    <name evidence="3" type="ORF">BDZ94DRAFT_1330027</name>
</gene>
<dbReference type="GO" id="GO:0005525">
    <property type="term" value="F:GTP binding"/>
    <property type="evidence" value="ECO:0007669"/>
    <property type="project" value="InterPro"/>
</dbReference>
<evidence type="ECO:0000313" key="3">
    <source>
        <dbReference type="EMBL" id="KAF9467092.1"/>
    </source>
</evidence>
<keyword evidence="4" id="KW-1185">Reference proteome</keyword>
<dbReference type="EMBL" id="MU150238">
    <property type="protein sequence ID" value="KAF9467092.1"/>
    <property type="molecule type" value="Genomic_DNA"/>
</dbReference>
<dbReference type="Proteomes" id="UP000807353">
    <property type="component" value="Unassembled WGS sequence"/>
</dbReference>